<dbReference type="InterPro" id="IPR018202">
    <property type="entry name" value="Ser_caboxypep_ser_AS"/>
</dbReference>
<evidence type="ECO:0000256" key="5">
    <source>
        <dbReference type="ARBA" id="ARBA00023180"/>
    </source>
</evidence>
<evidence type="ECO:0000256" key="3">
    <source>
        <dbReference type="ARBA" id="ARBA00022729"/>
    </source>
</evidence>
<dbReference type="EMBL" id="JAMLDX010000022">
    <property type="protein sequence ID" value="MCP3732739.1"/>
    <property type="molecule type" value="Genomic_DNA"/>
</dbReference>
<feature type="signal peptide" evidence="6">
    <location>
        <begin position="1"/>
        <end position="21"/>
    </location>
</feature>
<dbReference type="InterPro" id="IPR001563">
    <property type="entry name" value="Peptidase_S10"/>
</dbReference>
<keyword evidence="3 6" id="KW-0732">Signal</keyword>
<proteinExistence type="predicted"/>
<dbReference type="GO" id="GO:0004185">
    <property type="term" value="F:serine-type carboxypeptidase activity"/>
    <property type="evidence" value="ECO:0007669"/>
    <property type="project" value="InterPro"/>
</dbReference>
<dbReference type="PANTHER" id="PTHR11802">
    <property type="entry name" value="SERINE PROTEASE FAMILY S10 SERINE CARBOXYPEPTIDASE"/>
    <property type="match status" value="1"/>
</dbReference>
<gene>
    <name evidence="7" type="ORF">M9978_20175</name>
</gene>
<dbReference type="Pfam" id="PF00450">
    <property type="entry name" value="Peptidase_S10"/>
    <property type="match status" value="1"/>
</dbReference>
<evidence type="ECO:0000313" key="8">
    <source>
        <dbReference type="Proteomes" id="UP001139451"/>
    </source>
</evidence>
<evidence type="ECO:0000313" key="7">
    <source>
        <dbReference type="EMBL" id="MCP3732739.1"/>
    </source>
</evidence>
<dbReference type="InterPro" id="IPR029058">
    <property type="entry name" value="AB_hydrolase_fold"/>
</dbReference>
<protein>
    <recommendedName>
        <fullName evidence="9">Carboxypeptidase C (Cathepsin A)</fullName>
    </recommendedName>
</protein>
<sequence length="525" mass="56611">MKRLANILPILLLAGAPAGDAIGQTAPAAQAPAKSTWLPITNSAKSGRRFVRERVGRFNGEIVRYQAILAETILADPSGVPASSMFTTSFIAKSREDAQRPVTFVFNGGPGGASNMLMFGAFGPKRMARFDTSALADVSVPLIDNPDSPLDATDIVIIDPPETGFGRPLPGTDPKLFRSVDGDSYAVGQFILHWLTTHRRLNSPVYIAGESYGGHRAVALARDLARADTPVNLAGLILISQALNYNGPSGAGVIPRLPDPLRNHGRIQDAAGLAWYHGKIDNKSQTLAQAIERAAKFTRTEYAEAMLLGNRLDDLARQRIASRLAELTGIPASYYLGNGLRAPNVRAELLRAEGKALDQFDGRDTEPANEKRIDRERDWDAILAGLTATMERYATGELRATGLPSYRTIVPDPYGYEDTWTYIQPPAPGLDLVLSQQLRAQPKLRVMVPMGVYDTTSSVGSAQSLFAQMDAPREQVVLTYYPGGHALYSSPAGLKAFANDVRSFVAGRAPSSTAIPVDAPRLLCC</sequence>
<evidence type="ECO:0000256" key="1">
    <source>
        <dbReference type="ARBA" id="ARBA00022645"/>
    </source>
</evidence>
<comment type="caution">
    <text evidence="7">The sequence shown here is derived from an EMBL/GenBank/DDBJ whole genome shotgun (WGS) entry which is preliminary data.</text>
</comment>
<keyword evidence="2" id="KW-0645">Protease</keyword>
<accession>A0A9X2HSE5</accession>
<dbReference type="AlphaFoldDB" id="A0A9X2HSE5"/>
<dbReference type="Gene3D" id="3.40.50.1820">
    <property type="entry name" value="alpha/beta hydrolase"/>
    <property type="match status" value="1"/>
</dbReference>
<reference evidence="7" key="1">
    <citation type="submission" date="2022-05" db="EMBL/GenBank/DDBJ databases">
        <title>Sphingomonas sp. strain MG17 Genome sequencing and assembly.</title>
        <authorList>
            <person name="Kim I."/>
        </authorList>
    </citation>
    <scope>NUCLEOTIDE SEQUENCE</scope>
    <source>
        <strain evidence="7">MG17</strain>
    </source>
</reference>
<dbReference type="Proteomes" id="UP001139451">
    <property type="component" value="Unassembled WGS sequence"/>
</dbReference>
<name>A0A9X2HSE5_9SPHN</name>
<evidence type="ECO:0000256" key="2">
    <source>
        <dbReference type="ARBA" id="ARBA00022670"/>
    </source>
</evidence>
<dbReference type="GO" id="GO:0006508">
    <property type="term" value="P:proteolysis"/>
    <property type="evidence" value="ECO:0007669"/>
    <property type="project" value="UniProtKB-KW"/>
</dbReference>
<evidence type="ECO:0000256" key="4">
    <source>
        <dbReference type="ARBA" id="ARBA00022801"/>
    </source>
</evidence>
<dbReference type="SUPFAM" id="SSF53474">
    <property type="entry name" value="alpha/beta-Hydrolases"/>
    <property type="match status" value="1"/>
</dbReference>
<evidence type="ECO:0008006" key="9">
    <source>
        <dbReference type="Google" id="ProtNLM"/>
    </source>
</evidence>
<dbReference type="RefSeq" id="WP_254296400.1">
    <property type="nucleotide sequence ID" value="NZ_JAMLDX010000022.1"/>
</dbReference>
<dbReference type="PROSITE" id="PS00131">
    <property type="entry name" value="CARBOXYPEPT_SER_SER"/>
    <property type="match status" value="1"/>
</dbReference>
<dbReference type="PANTHER" id="PTHR11802:SF3">
    <property type="entry name" value="RETINOID-INDUCIBLE SERINE CARBOXYPEPTIDASE"/>
    <property type="match status" value="1"/>
</dbReference>
<organism evidence="7 8">
    <name type="scientific">Sphingomonas tagetis</name>
    <dbReference type="NCBI Taxonomy" id="2949092"/>
    <lineage>
        <taxon>Bacteria</taxon>
        <taxon>Pseudomonadati</taxon>
        <taxon>Pseudomonadota</taxon>
        <taxon>Alphaproteobacteria</taxon>
        <taxon>Sphingomonadales</taxon>
        <taxon>Sphingomonadaceae</taxon>
        <taxon>Sphingomonas</taxon>
    </lineage>
</organism>
<evidence type="ECO:0000256" key="6">
    <source>
        <dbReference type="SAM" id="SignalP"/>
    </source>
</evidence>
<keyword evidence="4" id="KW-0378">Hydrolase</keyword>
<keyword evidence="1" id="KW-0121">Carboxypeptidase</keyword>
<keyword evidence="8" id="KW-1185">Reference proteome</keyword>
<keyword evidence="5" id="KW-0325">Glycoprotein</keyword>
<feature type="chain" id="PRO_5040903747" description="Carboxypeptidase C (Cathepsin A)" evidence="6">
    <location>
        <begin position="22"/>
        <end position="525"/>
    </location>
</feature>